<proteinExistence type="predicted"/>
<organism evidence="3 4">
    <name type="scientific">Dissophora globulifera</name>
    <dbReference type="NCBI Taxonomy" id="979702"/>
    <lineage>
        <taxon>Eukaryota</taxon>
        <taxon>Fungi</taxon>
        <taxon>Fungi incertae sedis</taxon>
        <taxon>Mucoromycota</taxon>
        <taxon>Mortierellomycotina</taxon>
        <taxon>Mortierellomycetes</taxon>
        <taxon>Mortierellales</taxon>
        <taxon>Mortierellaceae</taxon>
        <taxon>Dissophora</taxon>
    </lineage>
</organism>
<gene>
    <name evidence="3" type="ORF">BGZ99_005762</name>
</gene>
<evidence type="ECO:0000313" key="4">
    <source>
        <dbReference type="Proteomes" id="UP000738325"/>
    </source>
</evidence>
<dbReference type="AlphaFoldDB" id="A0A9P6UZM5"/>
<accession>A0A9P6UZM5</accession>
<keyword evidence="1" id="KW-0472">Membrane</keyword>
<dbReference type="Proteomes" id="UP000738325">
    <property type="component" value="Unassembled WGS sequence"/>
</dbReference>
<name>A0A9P6UZM5_9FUNG</name>
<reference evidence="3" key="1">
    <citation type="journal article" date="2020" name="Fungal Divers.">
        <title>Resolving the Mortierellaceae phylogeny through synthesis of multi-gene phylogenetics and phylogenomics.</title>
        <authorList>
            <person name="Vandepol N."/>
            <person name="Liber J."/>
            <person name="Desiro A."/>
            <person name="Na H."/>
            <person name="Kennedy M."/>
            <person name="Barry K."/>
            <person name="Grigoriev I.V."/>
            <person name="Miller A.N."/>
            <person name="O'Donnell K."/>
            <person name="Stajich J.E."/>
            <person name="Bonito G."/>
        </authorList>
    </citation>
    <scope>NUCLEOTIDE SEQUENCE</scope>
    <source>
        <strain evidence="3">REB-010B</strain>
    </source>
</reference>
<evidence type="ECO:0000256" key="1">
    <source>
        <dbReference type="SAM" id="Phobius"/>
    </source>
</evidence>
<sequence>MKHTSSLLDTLITMLVTVIALTRAAPAMATQSESNIVLVQQDASVDHVSGGAIAGAVLGCLGALVLACLLAWCWRRNRHSHEQFNDLDQDQSDNYEKREAEVDRPSFKHTASSYLHGNTLPFDYTSTRASTRAVYHLSTATTDNITTTNSRDEEYGQDFNNERLNTSYNVHSKNGYLTAENVHPNSGLNAASTSVQNNIASNAIV</sequence>
<keyword evidence="4" id="KW-1185">Reference proteome</keyword>
<feature type="transmembrane region" description="Helical" evidence="1">
    <location>
        <begin position="53"/>
        <end position="74"/>
    </location>
</feature>
<feature type="chain" id="PRO_5040168634" evidence="2">
    <location>
        <begin position="25"/>
        <end position="205"/>
    </location>
</feature>
<keyword evidence="2" id="KW-0732">Signal</keyword>
<evidence type="ECO:0000313" key="3">
    <source>
        <dbReference type="EMBL" id="KAG0328244.1"/>
    </source>
</evidence>
<comment type="caution">
    <text evidence="3">The sequence shown here is derived from an EMBL/GenBank/DDBJ whole genome shotgun (WGS) entry which is preliminary data.</text>
</comment>
<keyword evidence="1" id="KW-1133">Transmembrane helix</keyword>
<dbReference type="EMBL" id="JAAAIP010000038">
    <property type="protein sequence ID" value="KAG0328244.1"/>
    <property type="molecule type" value="Genomic_DNA"/>
</dbReference>
<protein>
    <submittedName>
        <fullName evidence="3">Uncharacterized protein</fullName>
    </submittedName>
</protein>
<keyword evidence="1" id="KW-0812">Transmembrane</keyword>
<feature type="signal peptide" evidence="2">
    <location>
        <begin position="1"/>
        <end position="24"/>
    </location>
</feature>
<evidence type="ECO:0000256" key="2">
    <source>
        <dbReference type="SAM" id="SignalP"/>
    </source>
</evidence>